<dbReference type="AlphaFoldDB" id="A0A914QA21"/>
<dbReference type="Pfam" id="PF03522">
    <property type="entry name" value="SLC12"/>
    <property type="match status" value="1"/>
</dbReference>
<feature type="domain" description="SLC12A transporter C-terminal" evidence="5">
    <location>
        <begin position="33"/>
        <end position="257"/>
    </location>
</feature>
<evidence type="ECO:0000259" key="5">
    <source>
        <dbReference type="Pfam" id="PF03522"/>
    </source>
</evidence>
<dbReference type="InterPro" id="IPR018491">
    <property type="entry name" value="SLC12_C"/>
</dbReference>
<organism evidence="6 7">
    <name type="scientific">Panagrolaimus davidi</name>
    <dbReference type="NCBI Taxonomy" id="227884"/>
    <lineage>
        <taxon>Eukaryota</taxon>
        <taxon>Metazoa</taxon>
        <taxon>Ecdysozoa</taxon>
        <taxon>Nematoda</taxon>
        <taxon>Chromadorea</taxon>
        <taxon>Rhabditida</taxon>
        <taxon>Tylenchina</taxon>
        <taxon>Panagrolaimomorpha</taxon>
        <taxon>Panagrolaimoidea</taxon>
        <taxon>Panagrolaimidae</taxon>
        <taxon>Panagrolaimus</taxon>
    </lineage>
</organism>
<dbReference type="GO" id="GO:0008511">
    <property type="term" value="F:sodium:potassium:chloride symporter activity"/>
    <property type="evidence" value="ECO:0007669"/>
    <property type="project" value="TreeGrafter"/>
</dbReference>
<name>A0A914QA21_9BILA</name>
<dbReference type="PANTHER" id="PTHR11827">
    <property type="entry name" value="SOLUTE CARRIER FAMILY 12, CATION COTRANSPORTERS"/>
    <property type="match status" value="1"/>
</dbReference>
<evidence type="ECO:0000256" key="2">
    <source>
        <dbReference type="ARBA" id="ARBA00022692"/>
    </source>
</evidence>
<dbReference type="GO" id="GO:0055075">
    <property type="term" value="P:potassium ion homeostasis"/>
    <property type="evidence" value="ECO:0007669"/>
    <property type="project" value="TreeGrafter"/>
</dbReference>
<reference evidence="7" key="1">
    <citation type="submission" date="2022-11" db="UniProtKB">
        <authorList>
            <consortium name="WormBaseParasite"/>
        </authorList>
    </citation>
    <scope>IDENTIFICATION</scope>
</reference>
<protein>
    <submittedName>
        <fullName evidence="7">SLC12A transporter C-terminal domain-containing protein</fullName>
    </submittedName>
</protein>
<evidence type="ECO:0000256" key="4">
    <source>
        <dbReference type="ARBA" id="ARBA00023136"/>
    </source>
</evidence>
<dbReference type="GO" id="GO:0055064">
    <property type="term" value="P:chloride ion homeostasis"/>
    <property type="evidence" value="ECO:0007669"/>
    <property type="project" value="TreeGrafter"/>
</dbReference>
<keyword evidence="2" id="KW-0812">Transmembrane</keyword>
<keyword evidence="6" id="KW-1185">Reference proteome</keyword>
<dbReference type="GO" id="GO:0006884">
    <property type="term" value="P:cell volume homeostasis"/>
    <property type="evidence" value="ECO:0007669"/>
    <property type="project" value="TreeGrafter"/>
</dbReference>
<keyword evidence="3" id="KW-1133">Transmembrane helix</keyword>
<evidence type="ECO:0000256" key="3">
    <source>
        <dbReference type="ARBA" id="ARBA00022989"/>
    </source>
</evidence>
<sequence length="257" mass="29246">MIEAEKKQSIVSMNPAPESVVVVERNNTVSGSESDSDISLSGLDMIRLAKHFNPDQIQILTAINRFQFKVSKGTIDVWWLYDDGGLSLLIPYLLTQRKSYLEGAKLRIFTLSSQSKIIEDEQRKLAALLSKFRINFAEVRVIKDDGRKPNIESILEFEKLIEPFCVDSDMPDPPKEGLIQESELLLNQEKTWRTLRMAENLQKYSSESDLIVVTLPVPRKGLISSCLYMAWIDMMTKNLPPTLLVRGNQTSVLTFYS</sequence>
<comment type="subcellular location">
    <subcellularLocation>
        <location evidence="1">Membrane</location>
        <topology evidence="1">Multi-pass membrane protein</topology>
    </subcellularLocation>
</comment>
<keyword evidence="4" id="KW-0472">Membrane</keyword>
<dbReference type="GO" id="GO:0016020">
    <property type="term" value="C:membrane"/>
    <property type="evidence" value="ECO:0007669"/>
    <property type="project" value="UniProtKB-SubCell"/>
</dbReference>
<evidence type="ECO:0000256" key="1">
    <source>
        <dbReference type="ARBA" id="ARBA00004141"/>
    </source>
</evidence>
<accession>A0A914QA21</accession>
<dbReference type="InterPro" id="IPR004842">
    <property type="entry name" value="SLC12A_fam"/>
</dbReference>
<dbReference type="WBParaSite" id="PDA_v2.g28373.t1">
    <property type="protein sequence ID" value="PDA_v2.g28373.t1"/>
    <property type="gene ID" value="PDA_v2.g28373"/>
</dbReference>
<proteinExistence type="predicted"/>
<evidence type="ECO:0000313" key="7">
    <source>
        <dbReference type="WBParaSite" id="PDA_v2.g28373.t1"/>
    </source>
</evidence>
<dbReference type="PANTHER" id="PTHR11827:SF103">
    <property type="entry name" value="SODIUM CHLORIDE COTRANSPORTER 69, ISOFORM E"/>
    <property type="match status" value="1"/>
</dbReference>
<dbReference type="Proteomes" id="UP000887578">
    <property type="component" value="Unplaced"/>
</dbReference>
<dbReference type="GO" id="GO:0055078">
    <property type="term" value="P:sodium ion homeostasis"/>
    <property type="evidence" value="ECO:0007669"/>
    <property type="project" value="TreeGrafter"/>
</dbReference>
<dbReference type="GO" id="GO:1990573">
    <property type="term" value="P:potassium ion import across plasma membrane"/>
    <property type="evidence" value="ECO:0007669"/>
    <property type="project" value="TreeGrafter"/>
</dbReference>
<evidence type="ECO:0000313" key="6">
    <source>
        <dbReference type="Proteomes" id="UP000887578"/>
    </source>
</evidence>